<organism evidence="1 2">
    <name type="scientific">Stephania japonica</name>
    <dbReference type="NCBI Taxonomy" id="461633"/>
    <lineage>
        <taxon>Eukaryota</taxon>
        <taxon>Viridiplantae</taxon>
        <taxon>Streptophyta</taxon>
        <taxon>Embryophyta</taxon>
        <taxon>Tracheophyta</taxon>
        <taxon>Spermatophyta</taxon>
        <taxon>Magnoliopsida</taxon>
        <taxon>Ranunculales</taxon>
        <taxon>Menispermaceae</taxon>
        <taxon>Menispermoideae</taxon>
        <taxon>Cissampelideae</taxon>
        <taxon>Stephania</taxon>
    </lineage>
</organism>
<proteinExistence type="predicted"/>
<gene>
    <name evidence="1" type="ORF">Sjap_020956</name>
</gene>
<name>A0AAP0F4E8_9MAGN</name>
<dbReference type="EMBL" id="JBBNAE010000008">
    <property type="protein sequence ID" value="KAK9103702.1"/>
    <property type="molecule type" value="Genomic_DNA"/>
</dbReference>
<reference evidence="1 2" key="1">
    <citation type="submission" date="2024-01" db="EMBL/GenBank/DDBJ databases">
        <title>Genome assemblies of Stephania.</title>
        <authorList>
            <person name="Yang L."/>
        </authorList>
    </citation>
    <scope>NUCLEOTIDE SEQUENCE [LARGE SCALE GENOMIC DNA]</scope>
    <source>
        <strain evidence="1">QJT</strain>
        <tissue evidence="1">Leaf</tissue>
    </source>
</reference>
<evidence type="ECO:0000313" key="2">
    <source>
        <dbReference type="Proteomes" id="UP001417504"/>
    </source>
</evidence>
<sequence length="97" mass="10657">MLTARVLDVPLSSLGPFDPPSPLITKAYFGSVRLGGPDRARPGWVGSYPMTTSQWWKTEEELSYSPSLPNQYGWAGPIINSHFNASPAFHHDNISSP</sequence>
<protein>
    <submittedName>
        <fullName evidence="1">Uncharacterized protein</fullName>
    </submittedName>
</protein>
<dbReference type="AlphaFoldDB" id="A0AAP0F4E8"/>
<accession>A0AAP0F4E8</accession>
<dbReference type="Proteomes" id="UP001417504">
    <property type="component" value="Unassembled WGS sequence"/>
</dbReference>
<comment type="caution">
    <text evidence="1">The sequence shown here is derived from an EMBL/GenBank/DDBJ whole genome shotgun (WGS) entry which is preliminary data.</text>
</comment>
<keyword evidence="2" id="KW-1185">Reference proteome</keyword>
<evidence type="ECO:0000313" key="1">
    <source>
        <dbReference type="EMBL" id="KAK9103702.1"/>
    </source>
</evidence>